<keyword evidence="2" id="KW-0804">Transcription</keyword>
<dbReference type="EMBL" id="LN854557">
    <property type="protein sequence ID" value="CRL46795.1"/>
    <property type="molecule type" value="Genomic_DNA"/>
</dbReference>
<dbReference type="SMART" id="SM00342">
    <property type="entry name" value="HTH_ARAC"/>
    <property type="match status" value="1"/>
</dbReference>
<evidence type="ECO:0000313" key="4">
    <source>
        <dbReference type="EMBL" id="BAE75699.1"/>
    </source>
</evidence>
<dbReference type="eggNOG" id="COG4977">
    <property type="taxonomic scope" value="Bacteria"/>
</dbReference>
<reference evidence="5 7" key="2">
    <citation type="submission" date="2015-05" db="EMBL/GenBank/DDBJ databases">
        <authorList>
            <person name="Goodhead I."/>
        </authorList>
    </citation>
    <scope>NUCLEOTIDE SEQUENCE [LARGE SCALE GENOMIC DNA]</scope>
    <source>
        <strain evidence="5">B4</strain>
        <strain evidence="7">morsitans</strain>
    </source>
</reference>
<dbReference type="PANTHER" id="PTHR43130">
    <property type="entry name" value="ARAC-FAMILY TRANSCRIPTIONAL REGULATOR"/>
    <property type="match status" value="1"/>
</dbReference>
<dbReference type="Proteomes" id="UP000245838">
    <property type="component" value="Chromosome sggmmb4_Chromosome"/>
</dbReference>
<dbReference type="InterPro" id="IPR002818">
    <property type="entry name" value="DJ-1/PfpI"/>
</dbReference>
<proteinExistence type="predicted"/>
<accession>Q2NQ76</accession>
<dbReference type="Proteomes" id="UP000001932">
    <property type="component" value="Chromosome"/>
</dbReference>
<dbReference type="PANTHER" id="PTHR43130:SF3">
    <property type="entry name" value="HTH-TYPE TRANSCRIPTIONAL REGULATOR RV1931C"/>
    <property type="match status" value="1"/>
</dbReference>
<dbReference type="InterPro" id="IPR052158">
    <property type="entry name" value="INH-QAR"/>
</dbReference>
<feature type="domain" description="HTH araC/xylS-type" evidence="3">
    <location>
        <begin position="226"/>
        <end position="324"/>
    </location>
</feature>
<dbReference type="AlphaFoldDB" id="Q2NQ76"/>
<evidence type="ECO:0000313" key="7">
    <source>
        <dbReference type="Proteomes" id="UP000245838"/>
    </source>
</evidence>
<dbReference type="GO" id="GO:0003700">
    <property type="term" value="F:DNA-binding transcription factor activity"/>
    <property type="evidence" value="ECO:0007669"/>
    <property type="project" value="InterPro"/>
</dbReference>
<dbReference type="InterPro" id="IPR018060">
    <property type="entry name" value="HTH_AraC"/>
</dbReference>
<dbReference type="KEGG" id="sgl:SG2424"/>
<dbReference type="RefSeq" id="WP_011412229.1">
    <property type="nucleotide sequence ID" value="NC_007712.1"/>
</dbReference>
<dbReference type="BioCyc" id="SGLO343509:SGP1_RS22020-MONOMER"/>
<evidence type="ECO:0000256" key="2">
    <source>
        <dbReference type="ARBA" id="ARBA00023163"/>
    </source>
</evidence>
<dbReference type="Pfam" id="PF12833">
    <property type="entry name" value="HTH_18"/>
    <property type="match status" value="1"/>
</dbReference>
<dbReference type="CDD" id="cd03137">
    <property type="entry name" value="GATase1_AraC_1"/>
    <property type="match status" value="1"/>
</dbReference>
<dbReference type="HOGENOM" id="CLU_000445_59_0_6"/>
<dbReference type="SUPFAM" id="SSF46689">
    <property type="entry name" value="Homeodomain-like"/>
    <property type="match status" value="2"/>
</dbReference>
<name>Q2NQ76_SODGM</name>
<protein>
    <submittedName>
        <fullName evidence="4 5">Transcriptional regulator</fullName>
    </submittedName>
</protein>
<evidence type="ECO:0000313" key="6">
    <source>
        <dbReference type="Proteomes" id="UP000001932"/>
    </source>
</evidence>
<evidence type="ECO:0000256" key="1">
    <source>
        <dbReference type="ARBA" id="ARBA00023015"/>
    </source>
</evidence>
<reference evidence="4 6" key="1">
    <citation type="journal article" date="2006" name="Genome Res.">
        <title>Massive genome erosion and functional adaptations provide insights into the symbiotic lifestyle of Sodalis glossinidius in the tsetse host.</title>
        <authorList>
            <person name="Toh H."/>
            <person name="Weiss B.L."/>
            <person name="Perkin S.A.H."/>
            <person name="Yamashita A."/>
            <person name="Oshima K."/>
            <person name="Hattori M."/>
            <person name="Aksoy S."/>
        </authorList>
    </citation>
    <scope>NUCLEOTIDE SEQUENCE [LARGE SCALE GENOMIC DNA]</scope>
    <source>
        <strain evidence="6">morsitans</strain>
        <strain evidence="4">Morsitans</strain>
    </source>
</reference>
<dbReference type="GO" id="GO:0043565">
    <property type="term" value="F:sequence-specific DNA binding"/>
    <property type="evidence" value="ECO:0007669"/>
    <property type="project" value="InterPro"/>
</dbReference>
<sequence length="329" mass="36964">MPARIPPQNIVILCIPPIDLFNVVGPMEAFRLANQLANKKSSYQIELVSTRADLAIESETGINLQANYSLSDDRWQTSKIDTLIITSNILLSSGNPPEAIKWINTQTKNARRICSLCGGIFALAQTGMLNGKRVTTHWRVVEQFAQQHPQIKVDDQPVWVKDGNIYTSAGMSASIDMALSLIAEDRGDALAAEVSREMVLFLRRPSHQPQQSLSLLAQSSNNRNLKALQPWLQEHLTQELSVEILADQLAMSRSTLIRIFKTELNTTPAKYVENVRLETARRFLLMTSMNLDRIAARCGFTSADVMRRVFMRNLGINPLHYRQQFGSSE</sequence>
<evidence type="ECO:0000259" key="3">
    <source>
        <dbReference type="PROSITE" id="PS01124"/>
    </source>
</evidence>
<dbReference type="SUPFAM" id="SSF52317">
    <property type="entry name" value="Class I glutamine amidotransferase-like"/>
    <property type="match status" value="1"/>
</dbReference>
<keyword evidence="1" id="KW-0805">Transcription regulation</keyword>
<dbReference type="PROSITE" id="PS01124">
    <property type="entry name" value="HTH_ARAC_FAMILY_2"/>
    <property type="match status" value="1"/>
</dbReference>
<dbReference type="InterPro" id="IPR029062">
    <property type="entry name" value="Class_I_gatase-like"/>
</dbReference>
<dbReference type="Pfam" id="PF01965">
    <property type="entry name" value="DJ-1_PfpI"/>
    <property type="match status" value="1"/>
</dbReference>
<evidence type="ECO:0000313" key="5">
    <source>
        <dbReference type="EMBL" id="CRL46795.1"/>
    </source>
</evidence>
<dbReference type="STRING" id="343509.SG2424"/>
<dbReference type="Gene3D" id="1.10.10.60">
    <property type="entry name" value="Homeodomain-like"/>
    <property type="match status" value="1"/>
</dbReference>
<dbReference type="InterPro" id="IPR009057">
    <property type="entry name" value="Homeodomain-like_sf"/>
</dbReference>
<dbReference type="EMBL" id="AP008232">
    <property type="protein sequence ID" value="BAE75699.1"/>
    <property type="molecule type" value="Genomic_DNA"/>
</dbReference>
<dbReference type="Gene3D" id="3.40.50.880">
    <property type="match status" value="1"/>
</dbReference>
<keyword evidence="6" id="KW-1185">Reference proteome</keyword>
<organism evidence="4 6">
    <name type="scientific">Sodalis glossinidius (strain morsitans)</name>
    <dbReference type="NCBI Taxonomy" id="343509"/>
    <lineage>
        <taxon>Bacteria</taxon>
        <taxon>Pseudomonadati</taxon>
        <taxon>Pseudomonadota</taxon>
        <taxon>Gammaproteobacteria</taxon>
        <taxon>Enterobacterales</taxon>
        <taxon>Bruguierivoracaceae</taxon>
        <taxon>Sodalis</taxon>
    </lineage>
</organism>
<gene>
    <name evidence="5" type="primary">cdhR</name>
    <name evidence="4" type="ordered locus">SG2424</name>
    <name evidence="5" type="ORF">SGGMMB4_05707</name>
</gene>